<dbReference type="SUPFAM" id="SSF51419">
    <property type="entry name" value="PLP-binding barrel"/>
    <property type="match status" value="1"/>
</dbReference>
<comment type="catalytic activity">
    <reaction evidence="8">
        <text>D-serine = pyruvate + NH4(+)</text>
        <dbReference type="Rhea" id="RHEA:13977"/>
        <dbReference type="ChEBI" id="CHEBI:15361"/>
        <dbReference type="ChEBI" id="CHEBI:28938"/>
        <dbReference type="ChEBI" id="CHEBI:35247"/>
        <dbReference type="EC" id="4.3.1.18"/>
    </reaction>
    <physiologicalReaction direction="left-to-right" evidence="8">
        <dbReference type="Rhea" id="RHEA:13978"/>
    </physiologicalReaction>
</comment>
<reference evidence="13 14" key="1">
    <citation type="submission" date="2024-01" db="EMBL/GenBank/DDBJ databases">
        <title>The genome of the rayed Mediterranean limpet Patella caerulea (Linnaeus, 1758).</title>
        <authorList>
            <person name="Anh-Thu Weber A."/>
            <person name="Halstead-Nussloch G."/>
        </authorList>
    </citation>
    <scope>NUCLEOTIDE SEQUENCE [LARGE SCALE GENOMIC DNA]</scope>
    <source>
        <strain evidence="13">AATW-2023a</strain>
        <tissue evidence="13">Whole specimen</tissue>
    </source>
</reference>
<evidence type="ECO:0000256" key="7">
    <source>
        <dbReference type="ARBA" id="ARBA00023239"/>
    </source>
</evidence>
<evidence type="ECO:0000256" key="10">
    <source>
        <dbReference type="ARBA" id="ARBA00069616"/>
    </source>
</evidence>
<comment type="cofactor">
    <cofactor evidence="1">
        <name>pyridoxal 5'-phosphate</name>
        <dbReference type="ChEBI" id="CHEBI:597326"/>
    </cofactor>
</comment>
<evidence type="ECO:0000259" key="12">
    <source>
        <dbReference type="SMART" id="SM01119"/>
    </source>
</evidence>
<dbReference type="Proteomes" id="UP001347796">
    <property type="component" value="Unassembled WGS sequence"/>
</dbReference>
<evidence type="ECO:0000256" key="11">
    <source>
        <dbReference type="ARBA" id="ARBA00075219"/>
    </source>
</evidence>
<evidence type="ECO:0000256" key="4">
    <source>
        <dbReference type="ARBA" id="ARBA00022723"/>
    </source>
</evidence>
<evidence type="ECO:0000256" key="8">
    <source>
        <dbReference type="ARBA" id="ARBA00051198"/>
    </source>
</evidence>
<evidence type="ECO:0000313" key="13">
    <source>
        <dbReference type="EMBL" id="KAK6182110.1"/>
    </source>
</evidence>
<protein>
    <recommendedName>
        <fullName evidence="10">D-serine dehydratase</fullName>
        <ecNumber evidence="9">4.3.1.18</ecNumber>
    </recommendedName>
    <alternativeName>
        <fullName evidence="11">D-serine deaminase</fullName>
    </alternativeName>
</protein>
<accession>A0AAN8JTC8</accession>
<keyword evidence="6" id="KW-0663">Pyridoxal phosphate</keyword>
<evidence type="ECO:0000256" key="5">
    <source>
        <dbReference type="ARBA" id="ARBA00022833"/>
    </source>
</evidence>
<name>A0AAN8JTC8_PATCE</name>
<dbReference type="PANTHER" id="PTHR28004:SF2">
    <property type="entry name" value="D-SERINE DEHYDRATASE"/>
    <property type="match status" value="1"/>
</dbReference>
<keyword evidence="5" id="KW-0862">Zinc</keyword>
<dbReference type="Pfam" id="PF01168">
    <property type="entry name" value="Ala_racemase_N"/>
    <property type="match status" value="1"/>
</dbReference>
<dbReference type="FunFam" id="3.20.20.10:FF:000016">
    <property type="entry name" value="D-serine dehydratase"/>
    <property type="match status" value="1"/>
</dbReference>
<organism evidence="13 14">
    <name type="scientific">Patella caerulea</name>
    <name type="common">Rayed Mediterranean limpet</name>
    <dbReference type="NCBI Taxonomy" id="87958"/>
    <lineage>
        <taxon>Eukaryota</taxon>
        <taxon>Metazoa</taxon>
        <taxon>Spiralia</taxon>
        <taxon>Lophotrochozoa</taxon>
        <taxon>Mollusca</taxon>
        <taxon>Gastropoda</taxon>
        <taxon>Patellogastropoda</taxon>
        <taxon>Patelloidea</taxon>
        <taxon>Patellidae</taxon>
        <taxon>Patella</taxon>
    </lineage>
</organism>
<evidence type="ECO:0000256" key="3">
    <source>
        <dbReference type="ARBA" id="ARBA00005323"/>
    </source>
</evidence>
<dbReference type="InterPro" id="IPR042208">
    <property type="entry name" value="D-ser_dehydrat-like_sf"/>
</dbReference>
<dbReference type="Pfam" id="PF14031">
    <property type="entry name" value="D-ser_dehydrat"/>
    <property type="match status" value="1"/>
</dbReference>
<dbReference type="SMART" id="SM01119">
    <property type="entry name" value="D-ser_dehydrat"/>
    <property type="match status" value="1"/>
</dbReference>
<evidence type="ECO:0000256" key="2">
    <source>
        <dbReference type="ARBA" id="ARBA00001947"/>
    </source>
</evidence>
<sequence>MNADTLPISIYDVSTPNFLIDLDILNENAKKMLATAKELGVELRPHVKTHKCCEIGTISTGGSKSKISVSTIKEALFFSDGGFTDILYAVPITDHKIKRCQDIIKEVPSLKLMFDSMYGLKCMINNPRNDGQPWAAILDIDCGYGRTGLEWNGEKVLSVAMEANESKNVNFLGLYTHCGNSYDAKNVKEIHKVVDETCDRIVYVAKRLEEHGIKCETVGSGSTPSCNQPTQKMANLTEIHPGGYIFNDYGHTLNGACTIGDIAVKVAARVISHKRSKNHLLIDCGFLALSFNGFEEVGNYGDLCAFQDHPDLRLKGLTQELGKVSVKDGDLDFDKYPIGTMLFIYPFHCCNTGTNFHHYYVHSGDKIVDVWTPVRGW</sequence>
<dbReference type="Gene3D" id="2.40.37.20">
    <property type="entry name" value="D-serine dehydratase-like domain"/>
    <property type="match status" value="1"/>
</dbReference>
<comment type="similarity">
    <text evidence="3">Belongs to the DSD1 family.</text>
</comment>
<dbReference type="GO" id="GO:0008721">
    <property type="term" value="F:D-serine ammonia-lyase activity"/>
    <property type="evidence" value="ECO:0007669"/>
    <property type="project" value="UniProtKB-EC"/>
</dbReference>
<evidence type="ECO:0000256" key="9">
    <source>
        <dbReference type="ARBA" id="ARBA00066349"/>
    </source>
</evidence>
<gene>
    <name evidence="13" type="ORF">SNE40_009868</name>
</gene>
<dbReference type="InterPro" id="IPR029066">
    <property type="entry name" value="PLP-binding_barrel"/>
</dbReference>
<proteinExistence type="inferred from homology"/>
<keyword evidence="4" id="KW-0479">Metal-binding</keyword>
<dbReference type="InterPro" id="IPR051466">
    <property type="entry name" value="D-amino_acid_metab_enzyme"/>
</dbReference>
<dbReference type="InterPro" id="IPR026956">
    <property type="entry name" value="D-ser_dehydrat-like_dom"/>
</dbReference>
<evidence type="ECO:0000256" key="6">
    <source>
        <dbReference type="ARBA" id="ARBA00022898"/>
    </source>
</evidence>
<comment type="caution">
    <text evidence="13">The sequence shown here is derived from an EMBL/GenBank/DDBJ whole genome shotgun (WGS) entry which is preliminary data.</text>
</comment>
<dbReference type="GO" id="GO:0046872">
    <property type="term" value="F:metal ion binding"/>
    <property type="evidence" value="ECO:0007669"/>
    <property type="project" value="UniProtKB-KW"/>
</dbReference>
<dbReference type="InterPro" id="IPR001608">
    <property type="entry name" value="Ala_racemase_N"/>
</dbReference>
<dbReference type="EC" id="4.3.1.18" evidence="9"/>
<dbReference type="Gene3D" id="3.20.20.10">
    <property type="entry name" value="Alanine racemase"/>
    <property type="match status" value="1"/>
</dbReference>
<keyword evidence="14" id="KW-1185">Reference proteome</keyword>
<feature type="domain" description="D-serine dehydratase-like" evidence="12">
    <location>
        <begin position="263"/>
        <end position="363"/>
    </location>
</feature>
<dbReference type="AlphaFoldDB" id="A0AAN8JTC8"/>
<evidence type="ECO:0000256" key="1">
    <source>
        <dbReference type="ARBA" id="ARBA00001933"/>
    </source>
</evidence>
<dbReference type="EMBL" id="JAZGQO010000007">
    <property type="protein sequence ID" value="KAK6182110.1"/>
    <property type="molecule type" value="Genomic_DNA"/>
</dbReference>
<dbReference type="PANTHER" id="PTHR28004">
    <property type="entry name" value="ZGC:162816-RELATED"/>
    <property type="match status" value="1"/>
</dbReference>
<comment type="cofactor">
    <cofactor evidence="2">
        <name>Zn(2+)</name>
        <dbReference type="ChEBI" id="CHEBI:29105"/>
    </cofactor>
</comment>
<evidence type="ECO:0000313" key="14">
    <source>
        <dbReference type="Proteomes" id="UP001347796"/>
    </source>
</evidence>
<dbReference type="GO" id="GO:0036088">
    <property type="term" value="P:D-serine catabolic process"/>
    <property type="evidence" value="ECO:0007669"/>
    <property type="project" value="TreeGrafter"/>
</dbReference>
<keyword evidence="7" id="KW-0456">Lyase</keyword>